<dbReference type="RefSeq" id="WP_077951417.1">
    <property type="nucleotide sequence ID" value="NZ_MZCS01000012.1"/>
</dbReference>
<dbReference type="AlphaFoldDB" id="A0A5T8U1R1"/>
<proteinExistence type="predicted"/>
<organism evidence="1">
    <name type="scientific">Salmonella enterica</name>
    <name type="common">Salmonella choleraesuis</name>
    <dbReference type="NCBI Taxonomy" id="28901"/>
    <lineage>
        <taxon>Bacteria</taxon>
        <taxon>Pseudomonadati</taxon>
        <taxon>Pseudomonadota</taxon>
        <taxon>Gammaproteobacteria</taxon>
        <taxon>Enterobacterales</taxon>
        <taxon>Enterobacteriaceae</taxon>
        <taxon>Salmonella</taxon>
    </lineage>
</organism>
<dbReference type="EMBL" id="AAIPXE010000059">
    <property type="protein sequence ID" value="ECG9117719.1"/>
    <property type="molecule type" value="Genomic_DNA"/>
</dbReference>
<dbReference type="Gene3D" id="1.20.1270.180">
    <property type="match status" value="1"/>
</dbReference>
<reference evidence="1" key="2">
    <citation type="submission" date="2018-08" db="EMBL/GenBank/DDBJ databases">
        <authorList>
            <consortium name="PulseNet: The National Subtyping Network for Foodborne Disease Surveillance"/>
            <person name="Tarr C.L."/>
            <person name="Trees E."/>
            <person name="Katz L.S."/>
            <person name="Carleton-Romer H.A."/>
            <person name="Stroika S."/>
            <person name="Kucerova Z."/>
            <person name="Roache K.F."/>
            <person name="Sabol A.L."/>
            <person name="Besser J."/>
            <person name="Gerner-Smidt P."/>
        </authorList>
    </citation>
    <scope>NUCLEOTIDE SEQUENCE</scope>
    <source>
        <strain evidence="1">PNUSAS045480</strain>
    </source>
</reference>
<protein>
    <submittedName>
        <fullName evidence="1">DUF1311 domain-containing protein</fullName>
    </submittedName>
</protein>
<evidence type="ECO:0000313" key="3">
    <source>
        <dbReference type="EMBL" id="ECG9117719.1"/>
    </source>
</evidence>
<accession>A0A5T8U1R1</accession>
<sequence>MNFRDANCIVYTFPIDEASQAYDTTMYSCNNDITLKRTEELESIMACN</sequence>
<dbReference type="EMBL" id="AAGKQC010000012">
    <property type="protein sequence ID" value="EBP0986156.1"/>
    <property type="molecule type" value="Genomic_DNA"/>
</dbReference>
<name>A0A5T8U1R1_SALER</name>
<evidence type="ECO:0000313" key="2">
    <source>
        <dbReference type="EMBL" id="EBP0986156.1"/>
    </source>
</evidence>
<reference evidence="2" key="1">
    <citation type="submission" date="2018-07" db="EMBL/GenBank/DDBJ databases">
        <authorList>
            <consortium name="GenomeTrakr network: Whole genome sequencing for foodborne pathogen traceback"/>
        </authorList>
    </citation>
    <scope>NUCLEOTIDE SEQUENCE</scope>
    <source>
        <strain evidence="3">CFSAN095109</strain>
        <strain evidence="2">FNE0169</strain>
    </source>
</reference>
<comment type="caution">
    <text evidence="1">The sequence shown here is derived from an EMBL/GenBank/DDBJ whole genome shotgun (WGS) entry which is preliminary data.</text>
</comment>
<evidence type="ECO:0000313" key="1">
    <source>
        <dbReference type="EMBL" id="EBN7904759.1"/>
    </source>
</evidence>
<gene>
    <name evidence="1" type="ORF">D0V52_19615</name>
    <name evidence="3" type="ORF">FOW62_24055</name>
    <name evidence="2" type="ORF">LB15_15425</name>
</gene>
<dbReference type="EMBL" id="AAGGTW010000009">
    <property type="protein sequence ID" value="EBN7904759.1"/>
    <property type="molecule type" value="Genomic_DNA"/>
</dbReference>